<organism evidence="1 2">
    <name type="scientific">Croceibacterium atlanticum</name>
    <dbReference type="NCBI Taxonomy" id="1267766"/>
    <lineage>
        <taxon>Bacteria</taxon>
        <taxon>Pseudomonadati</taxon>
        <taxon>Pseudomonadota</taxon>
        <taxon>Alphaproteobacteria</taxon>
        <taxon>Sphingomonadales</taxon>
        <taxon>Erythrobacteraceae</taxon>
        <taxon>Croceibacterium</taxon>
    </lineage>
</organism>
<dbReference type="Pfam" id="PF05164">
    <property type="entry name" value="ZapA"/>
    <property type="match status" value="1"/>
</dbReference>
<dbReference type="AlphaFoldDB" id="A0A0F7KQQ0"/>
<evidence type="ECO:0000313" key="2">
    <source>
        <dbReference type="Proteomes" id="UP000034392"/>
    </source>
</evidence>
<protein>
    <submittedName>
        <fullName evidence="1">Cell division protein ZapA</fullName>
    </submittedName>
</protein>
<evidence type="ECO:0000313" key="1">
    <source>
        <dbReference type="EMBL" id="AKH41416.1"/>
    </source>
</evidence>
<name>A0A0F7KQQ0_9SPHN</name>
<dbReference type="InterPro" id="IPR036192">
    <property type="entry name" value="Cell_div_ZapA-like_sf"/>
</dbReference>
<accession>A0A0F7KQQ0</accession>
<dbReference type="GO" id="GO:0051301">
    <property type="term" value="P:cell division"/>
    <property type="evidence" value="ECO:0007669"/>
    <property type="project" value="UniProtKB-KW"/>
</dbReference>
<keyword evidence="1" id="KW-0131">Cell cycle</keyword>
<keyword evidence="1" id="KW-0132">Cell division</keyword>
<reference evidence="1" key="1">
    <citation type="submission" date="2015-05" db="EMBL/GenBank/DDBJ databases">
        <title>The complete genome of Altererythrobacter atlanticus strain 26DY36.</title>
        <authorList>
            <person name="Wu Y.-H."/>
            <person name="Cheng H."/>
            <person name="Wu X.-W."/>
        </authorList>
    </citation>
    <scope>NUCLEOTIDE SEQUENCE [LARGE SCALE GENOMIC DNA]</scope>
    <source>
        <strain evidence="1">26DY36</strain>
    </source>
</reference>
<dbReference type="Proteomes" id="UP000034392">
    <property type="component" value="Chromosome"/>
</dbReference>
<dbReference type="SUPFAM" id="SSF102829">
    <property type="entry name" value="Cell division protein ZapA-like"/>
    <property type="match status" value="1"/>
</dbReference>
<dbReference type="PATRIC" id="fig|1267766.3.peg.361"/>
<dbReference type="KEGG" id="aay:WYH_00354"/>
<keyword evidence="2" id="KW-1185">Reference proteome</keyword>
<proteinExistence type="predicted"/>
<dbReference type="EMBL" id="CP011452">
    <property type="protein sequence ID" value="AKH41416.1"/>
    <property type="molecule type" value="Genomic_DNA"/>
</dbReference>
<gene>
    <name evidence="1" type="ORF">WYH_00354</name>
</gene>
<sequence>MSNVTLEIGGRRLSVACGEGEEAHIAALGRMIDGKVSGLPNLPAQSEARILLYAALLLADEIHELRNAAAPQGGIDAAPLVALAEKLESLASRLEGAGPSS</sequence>
<dbReference type="InterPro" id="IPR007838">
    <property type="entry name" value="Cell_div_ZapA-like"/>
</dbReference>
<dbReference type="STRING" id="1267766.WYH_00354"/>
<dbReference type="OrthoDB" id="9797575at2"/>
<dbReference type="RefSeq" id="WP_046902452.1">
    <property type="nucleotide sequence ID" value="NZ_CP011452.2"/>
</dbReference>